<evidence type="ECO:0000256" key="4">
    <source>
        <dbReference type="ARBA" id="ARBA00022723"/>
    </source>
</evidence>
<dbReference type="Pfam" id="PF00096">
    <property type="entry name" value="zf-C2H2"/>
    <property type="match status" value="4"/>
</dbReference>
<accession>A0A8D0L4R6</accession>
<dbReference type="GO" id="GO:0000978">
    <property type="term" value="F:RNA polymerase II cis-regulatory region sequence-specific DNA binding"/>
    <property type="evidence" value="ECO:0007669"/>
    <property type="project" value="TreeGrafter"/>
</dbReference>
<feature type="domain" description="C2H2-type" evidence="14">
    <location>
        <begin position="667"/>
        <end position="694"/>
    </location>
</feature>
<comment type="function">
    <text evidence="1">May be involved in transcriptional regulation.</text>
</comment>
<feature type="domain" description="C2H2-type" evidence="14">
    <location>
        <begin position="812"/>
        <end position="839"/>
    </location>
</feature>
<keyword evidence="11" id="KW-0539">Nucleus</keyword>
<reference evidence="15" key="1">
    <citation type="submission" date="2025-08" db="UniProtKB">
        <authorList>
            <consortium name="Ensembl"/>
        </authorList>
    </citation>
    <scope>IDENTIFICATION</scope>
</reference>
<dbReference type="FunFam" id="3.30.160.60:FF:000446">
    <property type="entry name" value="Zinc finger protein"/>
    <property type="match status" value="1"/>
</dbReference>
<feature type="domain" description="C2H2-type" evidence="14">
    <location>
        <begin position="482"/>
        <end position="509"/>
    </location>
</feature>
<dbReference type="PANTHER" id="PTHR24384:SF189">
    <property type="entry name" value="C2H2-TYPE DOMAIN-CONTAINING PROTEIN-RELATED"/>
    <property type="match status" value="1"/>
</dbReference>
<name>A0A8D0L4R6_SPHPU</name>
<keyword evidence="4" id="KW-0479">Metal-binding</keyword>
<keyword evidence="6 12" id="KW-0863">Zinc-finger</keyword>
<comment type="subcellular location">
    <subcellularLocation>
        <location evidence="2">Nucleus</location>
    </subcellularLocation>
</comment>
<feature type="domain" description="C2H2-type" evidence="14">
    <location>
        <begin position="432"/>
        <end position="459"/>
    </location>
</feature>
<organism evidence="15 16">
    <name type="scientific">Sphenodon punctatus</name>
    <name type="common">Tuatara</name>
    <name type="synonym">Hatteria punctata</name>
    <dbReference type="NCBI Taxonomy" id="8508"/>
    <lineage>
        <taxon>Eukaryota</taxon>
        <taxon>Metazoa</taxon>
        <taxon>Chordata</taxon>
        <taxon>Craniata</taxon>
        <taxon>Vertebrata</taxon>
        <taxon>Euteleostomi</taxon>
        <taxon>Lepidosauria</taxon>
        <taxon>Sphenodontia</taxon>
        <taxon>Sphenodontidae</taxon>
        <taxon>Sphenodon</taxon>
    </lineage>
</organism>
<evidence type="ECO:0000256" key="9">
    <source>
        <dbReference type="ARBA" id="ARBA00023125"/>
    </source>
</evidence>
<evidence type="ECO:0000256" key="5">
    <source>
        <dbReference type="ARBA" id="ARBA00022737"/>
    </source>
</evidence>
<dbReference type="InterPro" id="IPR050752">
    <property type="entry name" value="C2H2-ZF_domain"/>
</dbReference>
<feature type="region of interest" description="Disordered" evidence="13">
    <location>
        <begin position="292"/>
        <end position="325"/>
    </location>
</feature>
<dbReference type="GO" id="GO:0000981">
    <property type="term" value="F:DNA-binding transcription factor activity, RNA polymerase II-specific"/>
    <property type="evidence" value="ECO:0007669"/>
    <property type="project" value="TreeGrafter"/>
</dbReference>
<keyword evidence="16" id="KW-1185">Reference proteome</keyword>
<comment type="similarity">
    <text evidence="3">Belongs to the krueppel C2H2-type zinc-finger protein family.</text>
</comment>
<dbReference type="PROSITE" id="PS50157">
    <property type="entry name" value="ZINC_FINGER_C2H2_2"/>
    <property type="match status" value="15"/>
</dbReference>
<feature type="region of interest" description="Disordered" evidence="13">
    <location>
        <begin position="91"/>
        <end position="112"/>
    </location>
</feature>
<feature type="domain" description="C2H2-type" evidence="14">
    <location>
        <begin position="404"/>
        <end position="431"/>
    </location>
</feature>
<keyword evidence="8" id="KW-0805">Transcription regulation</keyword>
<feature type="domain" description="C2H2-type" evidence="14">
    <location>
        <begin position="348"/>
        <end position="375"/>
    </location>
</feature>
<feature type="domain" description="C2H2-type" evidence="14">
    <location>
        <begin position="840"/>
        <end position="867"/>
    </location>
</feature>
<evidence type="ECO:0000256" key="8">
    <source>
        <dbReference type="ARBA" id="ARBA00023015"/>
    </source>
</evidence>
<evidence type="ECO:0000256" key="10">
    <source>
        <dbReference type="ARBA" id="ARBA00023163"/>
    </source>
</evidence>
<keyword evidence="9" id="KW-0238">DNA-binding</keyword>
<reference evidence="15" key="2">
    <citation type="submission" date="2025-09" db="UniProtKB">
        <authorList>
            <consortium name="Ensembl"/>
        </authorList>
    </citation>
    <scope>IDENTIFICATION</scope>
</reference>
<dbReference type="FunFam" id="3.30.160.60:FF:000710">
    <property type="entry name" value="Zinc finger protein 768"/>
    <property type="match status" value="1"/>
</dbReference>
<evidence type="ECO:0000256" key="11">
    <source>
        <dbReference type="ARBA" id="ARBA00023242"/>
    </source>
</evidence>
<evidence type="ECO:0000256" key="2">
    <source>
        <dbReference type="ARBA" id="ARBA00004123"/>
    </source>
</evidence>
<dbReference type="Gene3D" id="3.30.160.60">
    <property type="entry name" value="Classic Zinc Finger"/>
    <property type="match status" value="9"/>
</dbReference>
<dbReference type="InterPro" id="IPR013087">
    <property type="entry name" value="Znf_C2H2_type"/>
</dbReference>
<feature type="domain" description="C2H2-type" evidence="14">
    <location>
        <begin position="695"/>
        <end position="722"/>
    </location>
</feature>
<evidence type="ECO:0000313" key="15">
    <source>
        <dbReference type="Ensembl" id="ENSSPUP00000008618.1"/>
    </source>
</evidence>
<dbReference type="FunFam" id="3.30.160.60:FF:000771">
    <property type="entry name" value="zinc finger protein 648"/>
    <property type="match status" value="1"/>
</dbReference>
<feature type="domain" description="C2H2-type" evidence="14">
    <location>
        <begin position="912"/>
        <end position="935"/>
    </location>
</feature>
<dbReference type="InterPro" id="IPR036236">
    <property type="entry name" value="Znf_C2H2_sf"/>
</dbReference>
<dbReference type="SMART" id="SM00355">
    <property type="entry name" value="ZnF_C2H2"/>
    <property type="match status" value="18"/>
</dbReference>
<evidence type="ECO:0000256" key="1">
    <source>
        <dbReference type="ARBA" id="ARBA00003767"/>
    </source>
</evidence>
<dbReference type="OMA" id="THLKLHC"/>
<dbReference type="FunFam" id="3.30.160.60:FF:000630">
    <property type="entry name" value="Zinc finger protein 180"/>
    <property type="match status" value="1"/>
</dbReference>
<feature type="domain" description="C2H2-type" evidence="14">
    <location>
        <begin position="609"/>
        <end position="636"/>
    </location>
</feature>
<dbReference type="PANTHER" id="PTHR24384">
    <property type="entry name" value="FINGER PUTATIVE TRANSCRIPTION FACTOR FAMILY-RELATED"/>
    <property type="match status" value="1"/>
</dbReference>
<evidence type="ECO:0000256" key="13">
    <source>
        <dbReference type="SAM" id="MobiDB-lite"/>
    </source>
</evidence>
<dbReference type="FunFam" id="3.30.160.60:FF:000688">
    <property type="entry name" value="zinc finger protein 197 isoform X1"/>
    <property type="match status" value="1"/>
</dbReference>
<dbReference type="GO" id="GO:0005634">
    <property type="term" value="C:nucleus"/>
    <property type="evidence" value="ECO:0007669"/>
    <property type="project" value="UniProtKB-SubCell"/>
</dbReference>
<feature type="domain" description="C2H2-type" evidence="14">
    <location>
        <begin position="784"/>
        <end position="811"/>
    </location>
</feature>
<dbReference type="SUPFAM" id="SSF57667">
    <property type="entry name" value="beta-beta-alpha zinc fingers"/>
    <property type="match status" value="7"/>
</dbReference>
<sequence>MNSGKGTVLVENRDFENDHNYYQKVPMTLFSAHTKGEHSLTDGKLTSVTILKDEKEPGVIGNELSDYVQEPQMEFYCKETDGDINAEGILHLETGSNETDDRRKRRGSADETLRSEIGSCSFEMDVNVEKEQIQSSTRVNNGDCSTADLPEGAGDLAVNACETTGSNISEDLICQSGIDHPTWKDKEEDFDCYVATGKNSAEPRVEKPKEMTFLGQEHKSQVPGMRLSSLHKPGERSNFQCRFCSSAYKCSNLLKKHVYSAHHNKKNHKCCFCQRTFLFVISLKRHLKFHKNIMGSKNRRKRRRNTEKDRSQKEKAKSANWKRKKKKKSKYQKFFIKIERDFKPMVTFSCKLCPFASSNPKLFIHHMKEHTDRPPYQCPQCEYISFSIPYLRNHMYWHAGYELYRCKFCTFFSRYFASMVKHSYIHTGAKPYSCKFCQSSFTSASGLKRHVSIHSSKELFQEQECNNFPIVGKRTERPPKNYMCDQCSIVFYTRKHLHFHKKFHLQHKGCSEKVSDAYVNDGNENGKSNACEDGKESQKTLTSLSCPDSERDDCLSKACNQLSQGIEFEPEDALQKDRNAPVGKKMPQSHQCSNLSIVGSRSEMLPNIYTCKQCDCVFYREEHLLYHKDTHSQAQAYAEVVRSHREAEDNARSNDVQHSQESLLKLFKCQQCDYTTYIFSNLRQHFRTHTGEKPFSCKECEKSFRSSSHLRRHSLLHLRKRHQCGLCLYIGSTLEDLKLHQETCKGKSLTKENLGSSEALINVHSTQEGNENIQSPRKTVSRLYKCEQCNYSTYVFGNLKLHIRIHTGERPYSCDTCQKKFRTSSHLNRHKFVHLNMEHLKCSSCGYSTNKWQSLKQHMISHSAEKRVVASQLEEQSPLAIKMYTCETCDYISVHSGNFKQHLRIHTGEKPYRCGHCALAFRTSGHLKRHLITHATLSCTKCEFSTKDKCALQKHIKTHKDKKHKDKKKKDEQTHKEKKIYKCTSCNITLPTLRLFTKHQSNHAKTKA</sequence>
<keyword evidence="10" id="KW-0804">Transcription</keyword>
<dbReference type="GO" id="GO:0008270">
    <property type="term" value="F:zinc ion binding"/>
    <property type="evidence" value="ECO:0007669"/>
    <property type="project" value="UniProtKB-KW"/>
</dbReference>
<dbReference type="PROSITE" id="PS00028">
    <property type="entry name" value="ZINC_FINGER_C2H2_1"/>
    <property type="match status" value="9"/>
</dbReference>
<evidence type="ECO:0000256" key="7">
    <source>
        <dbReference type="ARBA" id="ARBA00022833"/>
    </source>
</evidence>
<evidence type="ECO:0000256" key="12">
    <source>
        <dbReference type="PROSITE-ProRule" id="PRU00042"/>
    </source>
</evidence>
<dbReference type="AlphaFoldDB" id="A0A8D0L4R6"/>
<evidence type="ECO:0000259" key="14">
    <source>
        <dbReference type="PROSITE" id="PS50157"/>
    </source>
</evidence>
<feature type="domain" description="C2H2-type" evidence="14">
    <location>
        <begin position="268"/>
        <end position="290"/>
    </location>
</feature>
<dbReference type="Ensembl" id="ENSSPUT00000009192.1">
    <property type="protein sequence ID" value="ENSSPUP00000008618.1"/>
    <property type="gene ID" value="ENSSPUG00000006700.1"/>
</dbReference>
<feature type="domain" description="C2H2-type" evidence="14">
    <location>
        <begin position="239"/>
        <end position="267"/>
    </location>
</feature>
<keyword evidence="7" id="KW-0862">Zinc</keyword>
<feature type="domain" description="C2H2-type" evidence="14">
    <location>
        <begin position="884"/>
        <end position="911"/>
    </location>
</feature>
<evidence type="ECO:0000256" key="3">
    <source>
        <dbReference type="ARBA" id="ARBA00006991"/>
    </source>
</evidence>
<feature type="compositionally biased region" description="Basic and acidic residues" evidence="13">
    <location>
        <begin position="306"/>
        <end position="317"/>
    </location>
</feature>
<feature type="domain" description="C2H2-type" evidence="14">
    <location>
        <begin position="937"/>
        <end position="964"/>
    </location>
</feature>
<keyword evidence="5" id="KW-0677">Repeat</keyword>
<dbReference type="GeneTree" id="ENSGT00940000161979"/>
<proteinExistence type="inferred from homology"/>
<evidence type="ECO:0000313" key="16">
    <source>
        <dbReference type="Proteomes" id="UP000694392"/>
    </source>
</evidence>
<dbReference type="FunFam" id="3.30.160.60:FF:000557">
    <property type="entry name" value="zinc finger and SCAN domain-containing protein 29"/>
    <property type="match status" value="1"/>
</dbReference>
<feature type="compositionally biased region" description="Basic residues" evidence="13">
    <location>
        <begin position="292"/>
        <end position="305"/>
    </location>
</feature>
<evidence type="ECO:0000256" key="6">
    <source>
        <dbReference type="ARBA" id="ARBA00022771"/>
    </source>
</evidence>
<dbReference type="Proteomes" id="UP000694392">
    <property type="component" value="Unplaced"/>
</dbReference>
<feature type="compositionally biased region" description="Basic and acidic residues" evidence="13">
    <location>
        <begin position="99"/>
        <end position="112"/>
    </location>
</feature>
<protein>
    <recommendedName>
        <fullName evidence="14">C2H2-type domain-containing protein</fullName>
    </recommendedName>
</protein>